<protein>
    <submittedName>
        <fullName evidence="2">Uncharacterized protein</fullName>
    </submittedName>
</protein>
<comment type="caution">
    <text evidence="2">The sequence shown here is derived from an EMBL/GenBank/DDBJ whole genome shotgun (WGS) entry which is preliminary data.</text>
</comment>
<feature type="region of interest" description="Disordered" evidence="1">
    <location>
        <begin position="31"/>
        <end position="55"/>
    </location>
</feature>
<keyword evidence="3" id="KW-1185">Reference proteome</keyword>
<dbReference type="EMBL" id="LVVM01006329">
    <property type="protein sequence ID" value="OJA08322.1"/>
    <property type="molecule type" value="Genomic_DNA"/>
</dbReference>
<reference evidence="2 3" key="1">
    <citation type="submission" date="2016-03" db="EMBL/GenBank/DDBJ databases">
        <title>Comparative genomics of the ectomycorrhizal sister species Rhizopogon vinicolor and Rhizopogon vesiculosus (Basidiomycota: Boletales) reveals a divergence of the mating type B locus.</title>
        <authorList>
            <person name="Mujic A.B."/>
            <person name="Kuo A."/>
            <person name="Tritt A."/>
            <person name="Lipzen A."/>
            <person name="Chen C."/>
            <person name="Johnson J."/>
            <person name="Sharma A."/>
            <person name="Barry K."/>
            <person name="Grigoriev I.V."/>
            <person name="Spatafora J.W."/>
        </authorList>
    </citation>
    <scope>NUCLEOTIDE SEQUENCE [LARGE SCALE GENOMIC DNA]</scope>
    <source>
        <strain evidence="2 3">AM-OR11-056</strain>
    </source>
</reference>
<dbReference type="AlphaFoldDB" id="A0A1J8QFY6"/>
<proteinExistence type="predicted"/>
<dbReference type="Proteomes" id="UP000183567">
    <property type="component" value="Unassembled WGS sequence"/>
</dbReference>
<accession>A0A1J8QFY6</accession>
<organism evidence="2 3">
    <name type="scientific">Rhizopogon vesiculosus</name>
    <dbReference type="NCBI Taxonomy" id="180088"/>
    <lineage>
        <taxon>Eukaryota</taxon>
        <taxon>Fungi</taxon>
        <taxon>Dikarya</taxon>
        <taxon>Basidiomycota</taxon>
        <taxon>Agaricomycotina</taxon>
        <taxon>Agaricomycetes</taxon>
        <taxon>Agaricomycetidae</taxon>
        <taxon>Boletales</taxon>
        <taxon>Suillineae</taxon>
        <taxon>Rhizopogonaceae</taxon>
        <taxon>Rhizopogon</taxon>
    </lineage>
</organism>
<evidence type="ECO:0000313" key="2">
    <source>
        <dbReference type="EMBL" id="OJA08322.1"/>
    </source>
</evidence>
<gene>
    <name evidence="2" type="ORF">AZE42_10681</name>
</gene>
<evidence type="ECO:0000313" key="3">
    <source>
        <dbReference type="Proteomes" id="UP000183567"/>
    </source>
</evidence>
<name>A0A1J8QFY6_9AGAM</name>
<evidence type="ECO:0000256" key="1">
    <source>
        <dbReference type="SAM" id="MobiDB-lite"/>
    </source>
</evidence>
<dbReference type="OrthoDB" id="2639636at2759"/>
<sequence>MVPFQVYINSYIALLNARYYLQPNSDVIDSPKPYIPHNAHNQELPTRPMQADSMQASRKSLFEHEVVHLTRPVSRKSLLSRLVVAPLLPRGGLNDTL</sequence>